<proteinExistence type="predicted"/>
<dbReference type="EMBL" id="JAGSOY010000015">
    <property type="protein sequence ID" value="MBU2711114.1"/>
    <property type="molecule type" value="Genomic_DNA"/>
</dbReference>
<protein>
    <recommendedName>
        <fullName evidence="3">Solute-binding protein family 3/N-terminal domain-containing protein</fullName>
    </recommendedName>
</protein>
<reference evidence="1 2" key="1">
    <citation type="submission" date="2021-04" db="EMBL/GenBank/DDBJ databases">
        <authorList>
            <person name="Pira H."/>
            <person name="Risdian C."/>
            <person name="Wink J."/>
        </authorList>
    </citation>
    <scope>NUCLEOTIDE SEQUENCE [LARGE SCALE GENOMIC DNA]</scope>
    <source>
        <strain evidence="1 2">WH53</strain>
    </source>
</reference>
<comment type="caution">
    <text evidence="1">The sequence shown here is derived from an EMBL/GenBank/DDBJ whole genome shotgun (WGS) entry which is preliminary data.</text>
</comment>
<organism evidence="1 2">
    <name type="scientific">Zooshikella harenae</name>
    <dbReference type="NCBI Taxonomy" id="2827238"/>
    <lineage>
        <taxon>Bacteria</taxon>
        <taxon>Pseudomonadati</taxon>
        <taxon>Pseudomonadota</taxon>
        <taxon>Gammaproteobacteria</taxon>
        <taxon>Oceanospirillales</taxon>
        <taxon>Zooshikellaceae</taxon>
        <taxon>Zooshikella</taxon>
    </lineage>
</organism>
<evidence type="ECO:0008006" key="3">
    <source>
        <dbReference type="Google" id="ProtNLM"/>
    </source>
</evidence>
<evidence type="ECO:0000313" key="2">
    <source>
        <dbReference type="Proteomes" id="UP000690515"/>
    </source>
</evidence>
<dbReference type="Proteomes" id="UP000690515">
    <property type="component" value="Unassembled WGS sequence"/>
</dbReference>
<gene>
    <name evidence="1" type="ORF">KCG35_08580</name>
</gene>
<accession>A0ABS5ZAM9</accession>
<keyword evidence="2" id="KW-1185">Reference proteome</keyword>
<name>A0ABS5ZAM9_9GAMM</name>
<dbReference type="SUPFAM" id="SSF53850">
    <property type="entry name" value="Periplasmic binding protein-like II"/>
    <property type="match status" value="1"/>
</dbReference>
<sequence length="137" mass="15980">MKDLEDITIGGVLAASYTWFDQAVKNGVHLKMERVPLDKMNFDKLLNERIPVTTMDLNLGLYLLNIHFNKLARNKITYHPKIITTYVYHMLLSKKNKQNIHRVKVFNKGLSLLRKKGKVEQFILKSHQGDYLLKGKQ</sequence>
<dbReference type="RefSeq" id="WP_215819277.1">
    <property type="nucleotide sequence ID" value="NZ_JAGSOY010000015.1"/>
</dbReference>
<evidence type="ECO:0000313" key="1">
    <source>
        <dbReference type="EMBL" id="MBU2711114.1"/>
    </source>
</evidence>